<reference evidence="1" key="2">
    <citation type="submission" date="2025-03" db="EMBL/GenBank/DDBJ databases">
        <authorList>
            <consortium name="ELIXIR-Norway"/>
            <consortium name="Elixir Norway"/>
        </authorList>
    </citation>
    <scope>NUCLEOTIDE SEQUENCE</scope>
</reference>
<sequence>NLLLNLVPTVNPRLPLNPLGLGNLERNVGFPLGSRRGPAASSGEQAPRCTPKGPAHLVFLTKRVRSPLILTHFSKHPRSGLGEPLPRWASDSPAQTPSQAAGSLRPPSTMHRGRDRKAGSRWPPAQ</sequence>
<name>A0AC60A1N0_RANTA</name>
<protein>
    <submittedName>
        <fullName evidence="1">Uncharacterized protein</fullName>
    </submittedName>
</protein>
<gene>
    <name evidence="1" type="ORF">MRATA1EN22A_LOCUS24622</name>
</gene>
<accession>A0AC60A1N0</accession>
<reference evidence="1" key="1">
    <citation type="submission" date="2023-05" db="EMBL/GenBank/DDBJ databases">
        <authorList>
            <consortium name="ELIXIR-Norway"/>
        </authorList>
    </citation>
    <scope>NUCLEOTIDE SEQUENCE</scope>
</reference>
<feature type="non-terminal residue" evidence="1">
    <location>
        <position position="126"/>
    </location>
</feature>
<feature type="non-terminal residue" evidence="1">
    <location>
        <position position="1"/>
    </location>
</feature>
<evidence type="ECO:0000313" key="1">
    <source>
        <dbReference type="EMBL" id="CAN0530901.1"/>
    </source>
</evidence>
<evidence type="ECO:0000313" key="2">
    <source>
        <dbReference type="Proteomes" id="UP001162501"/>
    </source>
</evidence>
<dbReference type="Proteomes" id="UP001162501">
    <property type="component" value="Chromosome 5"/>
</dbReference>
<organism evidence="1 2">
    <name type="scientific">Rangifer tarandus platyrhynchus</name>
    <name type="common">Svalbard reindeer</name>
    <dbReference type="NCBI Taxonomy" id="3082113"/>
    <lineage>
        <taxon>Eukaryota</taxon>
        <taxon>Metazoa</taxon>
        <taxon>Chordata</taxon>
        <taxon>Craniata</taxon>
        <taxon>Vertebrata</taxon>
        <taxon>Euteleostomi</taxon>
        <taxon>Mammalia</taxon>
        <taxon>Eutheria</taxon>
        <taxon>Laurasiatheria</taxon>
        <taxon>Artiodactyla</taxon>
        <taxon>Ruminantia</taxon>
        <taxon>Pecora</taxon>
        <taxon>Cervidae</taxon>
        <taxon>Odocoileinae</taxon>
        <taxon>Rangifer</taxon>
    </lineage>
</organism>
<dbReference type="EMBL" id="OX596089">
    <property type="protein sequence ID" value="CAN0530901.1"/>
    <property type="molecule type" value="Genomic_DNA"/>
</dbReference>
<proteinExistence type="predicted"/>